<comment type="subcellular location">
    <subcellularLocation>
        <location evidence="1">Membrane</location>
        <topology evidence="1">Single-pass membrane protein</topology>
    </subcellularLocation>
</comment>
<comment type="caution">
    <text evidence="6">The sequence shown here is derived from an EMBL/GenBank/DDBJ whole genome shotgun (WGS) entry which is preliminary data.</text>
</comment>
<dbReference type="OrthoDB" id="9774900at2"/>
<proteinExistence type="predicted"/>
<evidence type="ECO:0000256" key="2">
    <source>
        <dbReference type="ARBA" id="ARBA00022692"/>
    </source>
</evidence>
<evidence type="ECO:0000256" key="3">
    <source>
        <dbReference type="ARBA" id="ARBA00022989"/>
    </source>
</evidence>
<dbReference type="Pfam" id="PF04228">
    <property type="entry name" value="Zn_peptidase"/>
    <property type="match status" value="1"/>
</dbReference>
<dbReference type="GO" id="GO:0008237">
    <property type="term" value="F:metallopeptidase activity"/>
    <property type="evidence" value="ECO:0007669"/>
    <property type="project" value="UniProtKB-KW"/>
</dbReference>
<dbReference type="PANTHER" id="PTHR30168">
    <property type="entry name" value="PUTATIVE MEMBRANE PROTEIN YPFJ"/>
    <property type="match status" value="1"/>
</dbReference>
<protein>
    <submittedName>
        <fullName evidence="6">Putative metalloprotease</fullName>
    </submittedName>
</protein>
<keyword evidence="7" id="KW-1185">Reference proteome</keyword>
<dbReference type="HOGENOM" id="CLU_059329_0_0_6"/>
<accession>A4AA32</accession>
<feature type="transmembrane region" description="Helical" evidence="5">
    <location>
        <begin position="44"/>
        <end position="67"/>
    </location>
</feature>
<dbReference type="AlphaFoldDB" id="A4AA32"/>
<dbReference type="EMBL" id="AAOA02000004">
    <property type="protein sequence ID" value="EAQ97349.2"/>
    <property type="molecule type" value="Genomic_DNA"/>
</dbReference>
<keyword evidence="6" id="KW-0482">Metalloprotease</keyword>
<keyword evidence="3 5" id="KW-1133">Transmembrane helix</keyword>
<dbReference type="Proteomes" id="UP000019205">
    <property type="component" value="Chromosome"/>
</dbReference>
<reference evidence="6 7" key="1">
    <citation type="journal article" date="2007" name="Proc. Natl. Acad. Sci. U.S.A.">
        <title>Characterization of a marine gammaproteobacterium capable of aerobic anoxygenic photosynthesis.</title>
        <authorList>
            <person name="Fuchs B.M."/>
            <person name="Spring S."/>
            <person name="Teeling H."/>
            <person name="Quast C."/>
            <person name="Wulf J."/>
            <person name="Schattenhofer M."/>
            <person name="Yan S."/>
            <person name="Ferriera S."/>
            <person name="Johnson J."/>
            <person name="Glockner F.O."/>
            <person name="Amann R."/>
        </authorList>
    </citation>
    <scope>NUCLEOTIDE SEQUENCE [LARGE SCALE GENOMIC DNA]</scope>
    <source>
        <strain evidence="6">KT71</strain>
    </source>
</reference>
<evidence type="ECO:0000313" key="7">
    <source>
        <dbReference type="Proteomes" id="UP000019205"/>
    </source>
</evidence>
<sequence length="299" mass="32773">MRWKGNRRSDNIDDRRSRRIVRSTGTRSSMVPLILQLTRSRGGWAIIVIAAGLMFFTGTDLTSLLGLAERQPAQATTAPVQQSEEEAETVEFMATVLADTEDTWAALLADGPTAYEEPKLVLYRDSTRSACGLGQSAMGPFYCPADQKIYLDLSFFEQLSRRYGAPGDFAQAYVLAHEVGHHVQTLLGISARNQAARQSATEVEANRLSVRQELQADCFAGLWAHKADEARQILESGDIEEALAAATAIGDDTLQRQAQGRVTPDSFTHGSAEQRLRWFTVGLERGSLESCNTFAATAL</sequence>
<dbReference type="GO" id="GO:0016020">
    <property type="term" value="C:membrane"/>
    <property type="evidence" value="ECO:0007669"/>
    <property type="project" value="UniProtKB-SubCell"/>
</dbReference>
<dbReference type="PANTHER" id="PTHR30168:SF0">
    <property type="entry name" value="INNER MEMBRANE PROTEIN"/>
    <property type="match status" value="1"/>
</dbReference>
<reference evidence="6 7" key="2">
    <citation type="journal article" date="2009" name="PLoS ONE">
        <title>The photosynthetic apparatus and its regulation in the aerobic gammaproteobacterium Congregibacter litoralis gen. nov., sp. nov.</title>
        <authorList>
            <person name="Spring S."/>
            <person name="Lunsdorf H."/>
            <person name="Fuchs B.M."/>
            <person name="Tindall B.J."/>
        </authorList>
    </citation>
    <scope>NUCLEOTIDE SEQUENCE [LARGE SCALE GENOMIC DNA]</scope>
    <source>
        <strain evidence="6">KT71</strain>
    </source>
</reference>
<keyword evidence="2 5" id="KW-0812">Transmembrane</keyword>
<evidence type="ECO:0000256" key="5">
    <source>
        <dbReference type="SAM" id="Phobius"/>
    </source>
</evidence>
<name>A4AA32_9GAMM</name>
<keyword evidence="4 5" id="KW-0472">Membrane</keyword>
<organism evidence="6 7">
    <name type="scientific">Congregibacter litoralis KT71</name>
    <dbReference type="NCBI Taxonomy" id="314285"/>
    <lineage>
        <taxon>Bacteria</taxon>
        <taxon>Pseudomonadati</taxon>
        <taxon>Pseudomonadota</taxon>
        <taxon>Gammaproteobacteria</taxon>
        <taxon>Cellvibrionales</taxon>
        <taxon>Halieaceae</taxon>
        <taxon>Congregibacter</taxon>
    </lineage>
</organism>
<evidence type="ECO:0000256" key="4">
    <source>
        <dbReference type="ARBA" id="ARBA00023136"/>
    </source>
</evidence>
<keyword evidence="6" id="KW-0378">Hydrolase</keyword>
<dbReference type="RefSeq" id="WP_023660278.1">
    <property type="nucleotide sequence ID" value="NZ_CM002299.1"/>
</dbReference>
<evidence type="ECO:0000256" key="1">
    <source>
        <dbReference type="ARBA" id="ARBA00004167"/>
    </source>
</evidence>
<dbReference type="eggNOG" id="COG2321">
    <property type="taxonomic scope" value="Bacteria"/>
</dbReference>
<gene>
    <name evidence="6" type="ORF">KT71_08214</name>
</gene>
<keyword evidence="6" id="KW-0645">Protease</keyword>
<dbReference type="STRING" id="314285.KT71_08214"/>
<evidence type="ECO:0000313" key="6">
    <source>
        <dbReference type="EMBL" id="EAQ97349.2"/>
    </source>
</evidence>
<dbReference type="InterPro" id="IPR007343">
    <property type="entry name" value="Uncharacterised_pept_Zn_put"/>
</dbReference>
<dbReference type="GO" id="GO:0006508">
    <property type="term" value="P:proteolysis"/>
    <property type="evidence" value="ECO:0007669"/>
    <property type="project" value="UniProtKB-KW"/>
</dbReference>